<dbReference type="InterPro" id="IPR036291">
    <property type="entry name" value="NAD(P)-bd_dom_sf"/>
</dbReference>
<dbReference type="SMART" id="SM00829">
    <property type="entry name" value="PKS_ER"/>
    <property type="match status" value="1"/>
</dbReference>
<dbReference type="RefSeq" id="WP_091650544.1">
    <property type="nucleotide sequence ID" value="NZ_FOVW01000002.1"/>
</dbReference>
<dbReference type="InterPro" id="IPR013154">
    <property type="entry name" value="ADH-like_N"/>
</dbReference>
<dbReference type="AlphaFoldDB" id="A0A1I5CLG1"/>
<dbReference type="Gene3D" id="3.40.50.720">
    <property type="entry name" value="NAD(P)-binding Rossmann-like Domain"/>
    <property type="match status" value="1"/>
</dbReference>
<feature type="domain" description="Enoyl reductase (ER)" evidence="1">
    <location>
        <begin position="9"/>
        <end position="330"/>
    </location>
</feature>
<dbReference type="SUPFAM" id="SSF51735">
    <property type="entry name" value="NAD(P)-binding Rossmann-fold domains"/>
    <property type="match status" value="1"/>
</dbReference>
<protein>
    <submittedName>
        <fullName evidence="2">NADPH:quinone reductase</fullName>
    </submittedName>
</protein>
<organism evidence="2 3">
    <name type="scientific">Algoriphagus ornithinivorans</name>
    <dbReference type="NCBI Taxonomy" id="226506"/>
    <lineage>
        <taxon>Bacteria</taxon>
        <taxon>Pseudomonadati</taxon>
        <taxon>Bacteroidota</taxon>
        <taxon>Cytophagia</taxon>
        <taxon>Cytophagales</taxon>
        <taxon>Cyclobacteriaceae</taxon>
        <taxon>Algoriphagus</taxon>
    </lineage>
</organism>
<evidence type="ECO:0000313" key="2">
    <source>
        <dbReference type="EMBL" id="SFN87850.1"/>
    </source>
</evidence>
<proteinExistence type="predicted"/>
<dbReference type="SUPFAM" id="SSF50129">
    <property type="entry name" value="GroES-like"/>
    <property type="match status" value="1"/>
</dbReference>
<dbReference type="InterPro" id="IPR011032">
    <property type="entry name" value="GroES-like_sf"/>
</dbReference>
<evidence type="ECO:0000259" key="1">
    <source>
        <dbReference type="SMART" id="SM00829"/>
    </source>
</evidence>
<dbReference type="EMBL" id="FOVW01000002">
    <property type="protein sequence ID" value="SFN87850.1"/>
    <property type="molecule type" value="Genomic_DNA"/>
</dbReference>
<dbReference type="STRING" id="226506.SAMN04488519_102313"/>
<dbReference type="Gene3D" id="3.90.180.10">
    <property type="entry name" value="Medium-chain alcohol dehydrogenases, catalytic domain"/>
    <property type="match status" value="1"/>
</dbReference>
<dbReference type="GO" id="GO:0016491">
    <property type="term" value="F:oxidoreductase activity"/>
    <property type="evidence" value="ECO:0007669"/>
    <property type="project" value="InterPro"/>
</dbReference>
<evidence type="ECO:0000313" key="3">
    <source>
        <dbReference type="Proteomes" id="UP000199564"/>
    </source>
</evidence>
<dbReference type="InterPro" id="IPR052711">
    <property type="entry name" value="Zinc_ADH-like"/>
</dbReference>
<dbReference type="PANTHER" id="PTHR45033:SF3">
    <property type="entry name" value="DEHYDROGENASE, PUTATIVE (AFU_ORTHOLOGUE AFUA_2G13270)-RELATED"/>
    <property type="match status" value="1"/>
</dbReference>
<accession>A0A1I5CLG1</accession>
<keyword evidence="3" id="KW-1185">Reference proteome</keyword>
<name>A0A1I5CLG1_9BACT</name>
<sequence>MKGIVLNRELEDKIEFKSLNSLSPGPGEVKIQIKAAALNHRDEWCRQGLYPNLKNGVVLGSDGAGVISELGAGVSGLEVGQEVIINPALNWGQNQKVQSKDFQILGMPGNGTLAEELLVAADRVHSKPSHLTFESAAALPLAGLTAYRALTYQGNCHASEKVLITGFGGGVAQFAAQFAIGLQAEVYVSSSSEDKIQKALGLGVKAGFNYKNENWTDQALEKAGGFDLIIDGAAGDSLNDLIKVANPGGRIVFYGATLGNPAKLEARRIFWNQLKIMGSTMGSDQDFEQMLAFVNEKSIEPIVDQVFSFEKAVEAFDRMKAGKQMGKIVLKP</sequence>
<gene>
    <name evidence="2" type="ORF">SAMN04488519_102313</name>
</gene>
<dbReference type="PANTHER" id="PTHR45033">
    <property type="match status" value="1"/>
</dbReference>
<dbReference type="Pfam" id="PF00107">
    <property type="entry name" value="ADH_zinc_N"/>
    <property type="match status" value="1"/>
</dbReference>
<dbReference type="Pfam" id="PF08240">
    <property type="entry name" value="ADH_N"/>
    <property type="match status" value="1"/>
</dbReference>
<dbReference type="InterPro" id="IPR013149">
    <property type="entry name" value="ADH-like_C"/>
</dbReference>
<dbReference type="Proteomes" id="UP000199564">
    <property type="component" value="Unassembled WGS sequence"/>
</dbReference>
<dbReference type="InterPro" id="IPR020843">
    <property type="entry name" value="ER"/>
</dbReference>
<reference evidence="3" key="1">
    <citation type="submission" date="2016-10" db="EMBL/GenBank/DDBJ databases">
        <authorList>
            <person name="Varghese N."/>
            <person name="Submissions S."/>
        </authorList>
    </citation>
    <scope>NUCLEOTIDE SEQUENCE [LARGE SCALE GENOMIC DNA]</scope>
    <source>
        <strain evidence="3">DSM 15282</strain>
    </source>
</reference>